<accession>A0A8S5Q214</accession>
<sequence>MPAVKPIQLIKLYNNGNIRLLHLQAPSSLQHIALMIKLLLLP</sequence>
<protein>
    <submittedName>
        <fullName evidence="1">Uncharacterized protein</fullName>
    </submittedName>
</protein>
<dbReference type="EMBL" id="BK015555">
    <property type="protein sequence ID" value="DAE12709.1"/>
    <property type="molecule type" value="Genomic_DNA"/>
</dbReference>
<evidence type="ECO:0000313" key="1">
    <source>
        <dbReference type="EMBL" id="DAE12709.1"/>
    </source>
</evidence>
<organism evidence="1">
    <name type="scientific">Siphoviridae sp. ctOCb13</name>
    <dbReference type="NCBI Taxonomy" id="2825477"/>
    <lineage>
        <taxon>Viruses</taxon>
        <taxon>Duplodnaviria</taxon>
        <taxon>Heunggongvirae</taxon>
        <taxon>Uroviricota</taxon>
        <taxon>Caudoviricetes</taxon>
    </lineage>
</organism>
<name>A0A8S5Q214_9CAUD</name>
<proteinExistence type="predicted"/>
<reference evidence="1" key="1">
    <citation type="journal article" date="2021" name="Proc. Natl. Acad. Sci. U.S.A.">
        <title>A Catalog of Tens of Thousands of Viruses from Human Metagenomes Reveals Hidden Associations with Chronic Diseases.</title>
        <authorList>
            <person name="Tisza M.J."/>
            <person name="Buck C.B."/>
        </authorList>
    </citation>
    <scope>NUCLEOTIDE SEQUENCE</scope>
    <source>
        <strain evidence="1">CtOCb13</strain>
    </source>
</reference>